<keyword evidence="1" id="KW-1133">Transmembrane helix</keyword>
<evidence type="ECO:0000313" key="3">
    <source>
        <dbReference type="Proteomes" id="UP000235672"/>
    </source>
</evidence>
<evidence type="ECO:0000313" key="2">
    <source>
        <dbReference type="EMBL" id="PMD15207.1"/>
    </source>
</evidence>
<dbReference type="AlphaFoldDB" id="A0A2J6PMH0"/>
<dbReference type="EMBL" id="KZ613515">
    <property type="protein sequence ID" value="PMD15207.1"/>
    <property type="molecule type" value="Genomic_DNA"/>
</dbReference>
<dbReference type="PANTHER" id="PTHR35043:SF7">
    <property type="entry name" value="TRANSCRIPTION FACTOR DOMAIN-CONTAINING PROTEIN"/>
    <property type="match status" value="1"/>
</dbReference>
<dbReference type="OrthoDB" id="9451547at2759"/>
<keyword evidence="1" id="KW-0472">Membrane</keyword>
<dbReference type="Proteomes" id="UP000235672">
    <property type="component" value="Unassembled WGS sequence"/>
</dbReference>
<reference evidence="2 3" key="1">
    <citation type="submission" date="2016-05" db="EMBL/GenBank/DDBJ databases">
        <title>A degradative enzymes factory behind the ericoid mycorrhizal symbiosis.</title>
        <authorList>
            <consortium name="DOE Joint Genome Institute"/>
            <person name="Martino E."/>
            <person name="Morin E."/>
            <person name="Grelet G."/>
            <person name="Kuo A."/>
            <person name="Kohler A."/>
            <person name="Daghino S."/>
            <person name="Barry K."/>
            <person name="Choi C."/>
            <person name="Cichocki N."/>
            <person name="Clum A."/>
            <person name="Copeland A."/>
            <person name="Hainaut M."/>
            <person name="Haridas S."/>
            <person name="Labutti K."/>
            <person name="Lindquist E."/>
            <person name="Lipzen A."/>
            <person name="Khouja H.-R."/>
            <person name="Murat C."/>
            <person name="Ohm R."/>
            <person name="Olson A."/>
            <person name="Spatafora J."/>
            <person name="Veneault-Fourrey C."/>
            <person name="Henrissat B."/>
            <person name="Grigoriev I."/>
            <person name="Martin F."/>
            <person name="Perotto S."/>
        </authorList>
    </citation>
    <scope>NUCLEOTIDE SEQUENCE [LARGE SCALE GENOMIC DNA]</scope>
    <source>
        <strain evidence="2 3">UAMH 7357</strain>
    </source>
</reference>
<proteinExistence type="predicted"/>
<accession>A0A2J6PMH0</accession>
<keyword evidence="3" id="KW-1185">Reference proteome</keyword>
<keyword evidence="1" id="KW-0812">Transmembrane</keyword>
<feature type="non-terminal residue" evidence="2">
    <location>
        <position position="218"/>
    </location>
</feature>
<sequence length="218" mass="24725">MSNATAPIWVDPPTGRGTWSILGSCLSTIFLCVWKSLHLNVPAMDESDWTKYLRKVKWVLIALLAPEIVVFAGFQQWLTARHFLKRLHRIFDIKFPKDEKQYAMYAAMGGFIVEIGHLHNKLKFATLTTNGILLLAKEGKVVLPYPGSISDKSQMDILTKAFVCCQALSFLGQVIERKIAHLTNSLLELNTAVHIGCTVVMYFFWLRKPYNIQDPTLV</sequence>
<protein>
    <submittedName>
        <fullName evidence="2">Uncharacterized protein</fullName>
    </submittedName>
</protein>
<feature type="transmembrane region" description="Helical" evidence="1">
    <location>
        <begin position="58"/>
        <end position="78"/>
    </location>
</feature>
<feature type="transmembrane region" description="Helical" evidence="1">
    <location>
        <begin position="19"/>
        <end position="37"/>
    </location>
</feature>
<evidence type="ECO:0000256" key="1">
    <source>
        <dbReference type="SAM" id="Phobius"/>
    </source>
</evidence>
<dbReference type="PANTHER" id="PTHR35043">
    <property type="entry name" value="TRANSCRIPTION FACTOR DOMAIN-CONTAINING PROTEIN"/>
    <property type="match status" value="1"/>
</dbReference>
<name>A0A2J6PMH0_9HELO</name>
<dbReference type="STRING" id="1745343.A0A2J6PMH0"/>
<gene>
    <name evidence="2" type="ORF">NA56DRAFT_582365</name>
</gene>
<organism evidence="2 3">
    <name type="scientific">Hyaloscypha hepaticicola</name>
    <dbReference type="NCBI Taxonomy" id="2082293"/>
    <lineage>
        <taxon>Eukaryota</taxon>
        <taxon>Fungi</taxon>
        <taxon>Dikarya</taxon>
        <taxon>Ascomycota</taxon>
        <taxon>Pezizomycotina</taxon>
        <taxon>Leotiomycetes</taxon>
        <taxon>Helotiales</taxon>
        <taxon>Hyaloscyphaceae</taxon>
        <taxon>Hyaloscypha</taxon>
    </lineage>
</organism>